<dbReference type="Gene3D" id="1.20.59.10">
    <property type="entry name" value="Chorismate mutase"/>
    <property type="match status" value="1"/>
</dbReference>
<dbReference type="GO" id="GO:0004106">
    <property type="term" value="F:chorismate mutase activity"/>
    <property type="evidence" value="ECO:0007669"/>
    <property type="project" value="UniProtKB-EC"/>
</dbReference>
<name>A0ABT3ZQ23_9BURK</name>
<comment type="caution">
    <text evidence="1">The sequence shown here is derived from an EMBL/GenBank/DDBJ whole genome shotgun (WGS) entry which is preliminary data.</text>
</comment>
<organism evidence="1 2">
    <name type="scientific">Robbsia betulipollinis</name>
    <dbReference type="NCBI Taxonomy" id="2981849"/>
    <lineage>
        <taxon>Bacteria</taxon>
        <taxon>Pseudomonadati</taxon>
        <taxon>Pseudomonadota</taxon>
        <taxon>Betaproteobacteria</taxon>
        <taxon>Burkholderiales</taxon>
        <taxon>Burkholderiaceae</taxon>
        <taxon>Robbsia</taxon>
    </lineage>
</organism>
<dbReference type="RefSeq" id="WP_267848546.1">
    <property type="nucleotide sequence ID" value="NZ_JAPMXC010000005.1"/>
</dbReference>
<reference evidence="1" key="1">
    <citation type="submission" date="2022-11" db="EMBL/GenBank/DDBJ databases">
        <title>Robbsia betulipollinis sp. nov., isolated from pollen of birch (Betula pendula).</title>
        <authorList>
            <person name="Shi H."/>
            <person name="Ambika Manirajan B."/>
            <person name="Ratering S."/>
            <person name="Geissler-Plaum R."/>
            <person name="Schnell S."/>
        </authorList>
    </citation>
    <scope>NUCLEOTIDE SEQUENCE</scope>
    <source>
        <strain evidence="1">Bb-Pol-6</strain>
    </source>
</reference>
<dbReference type="InterPro" id="IPR036979">
    <property type="entry name" value="CM_dom_sf"/>
</dbReference>
<protein>
    <submittedName>
        <fullName evidence="1">Chorismate mutase</fullName>
        <ecNumber evidence="1">5.4.99.5</ecNumber>
    </submittedName>
</protein>
<keyword evidence="1" id="KW-0413">Isomerase</keyword>
<keyword evidence="2" id="KW-1185">Reference proteome</keyword>
<evidence type="ECO:0000313" key="1">
    <source>
        <dbReference type="EMBL" id="MCY0388664.1"/>
    </source>
</evidence>
<proteinExistence type="predicted"/>
<gene>
    <name evidence="1" type="ORF">OVY01_15895</name>
</gene>
<dbReference type="SUPFAM" id="SSF48600">
    <property type="entry name" value="Chorismate mutase II"/>
    <property type="match status" value="1"/>
</dbReference>
<dbReference type="EMBL" id="JAPMXC010000005">
    <property type="protein sequence ID" value="MCY0388664.1"/>
    <property type="molecule type" value="Genomic_DNA"/>
</dbReference>
<dbReference type="EC" id="5.4.99.5" evidence="1"/>
<evidence type="ECO:0000313" key="2">
    <source>
        <dbReference type="Proteomes" id="UP001082899"/>
    </source>
</evidence>
<accession>A0ABT3ZQ23</accession>
<sequence length="166" mass="18084">MLNLISLASARLSAVRSTAQWKWQNHQTAVQDRTADDVLRQSMDELAPHYGLDPVFAKTFFDDQTQAAKQLQSALFASWKTGPAPAKVAPSAFESSRGENYRISQSMLPALVRVAPLRDRDDCPIVLSHALARWTTQMTTLGAEESHALRTALKNVCTTGSAGGTA</sequence>
<dbReference type="InterPro" id="IPR036263">
    <property type="entry name" value="Chorismate_II_sf"/>
</dbReference>
<dbReference type="Proteomes" id="UP001082899">
    <property type="component" value="Unassembled WGS sequence"/>
</dbReference>